<reference evidence="1 2" key="1">
    <citation type="submission" date="2020-08" db="EMBL/GenBank/DDBJ databases">
        <title>Genomic Encyclopedia of Type Strains, Phase IV (KMG-IV): sequencing the most valuable type-strain genomes for metagenomic binning, comparative biology and taxonomic classification.</title>
        <authorList>
            <person name="Goeker M."/>
        </authorList>
    </citation>
    <scope>NUCLEOTIDE SEQUENCE [LARGE SCALE GENOMIC DNA]</scope>
    <source>
        <strain evidence="1 2">DSM 29781</strain>
    </source>
</reference>
<organism evidence="1 2">
    <name type="scientific">Quisquiliibacterium transsilvanicum</name>
    <dbReference type="NCBI Taxonomy" id="1549638"/>
    <lineage>
        <taxon>Bacteria</taxon>
        <taxon>Pseudomonadati</taxon>
        <taxon>Pseudomonadota</taxon>
        <taxon>Betaproteobacteria</taxon>
        <taxon>Burkholderiales</taxon>
        <taxon>Burkholderiaceae</taxon>
        <taxon>Quisquiliibacterium</taxon>
    </lineage>
</organism>
<evidence type="ECO:0000313" key="2">
    <source>
        <dbReference type="Proteomes" id="UP000532440"/>
    </source>
</evidence>
<keyword evidence="2" id="KW-1185">Reference proteome</keyword>
<dbReference type="AlphaFoldDB" id="A0A7W8HKF0"/>
<dbReference type="Proteomes" id="UP000532440">
    <property type="component" value="Unassembled WGS sequence"/>
</dbReference>
<dbReference type="InterPro" id="IPR011009">
    <property type="entry name" value="Kinase-like_dom_sf"/>
</dbReference>
<sequence>MAVPLIEGLQHPHAYPHPSGPVRLVETHISWVLLAGDFAYKVKKPVDFGFVDFSSLERRRRFCEEELRLNRRLAPQLYLGVAPIAGPAAAPRIDGDGEPIEYAVRMRRFRRADEFAALAARGELEPAHVETLAALVADFHSAADRDPPDSGWGSPEQVLAHWIGNFEVLARTGMAAAERVRLEALEGWMRAQHERLAPLIASRRAEGFVRECHGDLHLGNVVLIEGHPVPFDALEFDPGLRWTDVVAEVAFTMMDLERLGHPGLARRFLDAWLERSGDFAGLALLPAMLAYRALVRAKVAALRATQSAPGTGQDEALAEMRADVALAERLASPRPRAIAITMGVSGSGKSRLALALAESGDWVRIRSDVERKRLAGLAAADRAGAPPGAGLYAPGRTGQVYERLASLAGTVADAGFPALVDATFLRRSQRDALRSLAAEHGTGFGILVADAPVALLRERVQARARAGSDPSDATLEVLEAQRKTFEPLGADEEACAIRVDTSTPADAAALGQALLSRCSHSTTPPSR</sequence>
<dbReference type="SUPFAM" id="SSF56112">
    <property type="entry name" value="Protein kinase-like (PK-like)"/>
    <property type="match status" value="1"/>
</dbReference>
<dbReference type="SUPFAM" id="SSF52540">
    <property type="entry name" value="P-loop containing nucleoside triphosphate hydrolases"/>
    <property type="match status" value="1"/>
</dbReference>
<proteinExistence type="predicted"/>
<dbReference type="PANTHER" id="PTHR43883">
    <property type="entry name" value="SLR0207 PROTEIN"/>
    <property type="match status" value="1"/>
</dbReference>
<evidence type="ECO:0000313" key="1">
    <source>
        <dbReference type="EMBL" id="MBB5273665.1"/>
    </source>
</evidence>
<protein>
    <recommendedName>
        <fullName evidence="3">Aminoglycoside phosphotransferase domain-containing protein</fullName>
    </recommendedName>
</protein>
<comment type="caution">
    <text evidence="1">The sequence shown here is derived from an EMBL/GenBank/DDBJ whole genome shotgun (WGS) entry which is preliminary data.</text>
</comment>
<dbReference type="InterPro" id="IPR027417">
    <property type="entry name" value="P-loop_NTPase"/>
</dbReference>
<dbReference type="PANTHER" id="PTHR43883:SF1">
    <property type="entry name" value="GLUCONOKINASE"/>
    <property type="match status" value="1"/>
</dbReference>
<dbReference type="Pfam" id="PF13671">
    <property type="entry name" value="AAA_33"/>
    <property type="match status" value="1"/>
</dbReference>
<dbReference type="Gene3D" id="3.90.1200.10">
    <property type="match status" value="1"/>
</dbReference>
<dbReference type="InterPro" id="IPR052732">
    <property type="entry name" value="Cell-binding_unc_protein"/>
</dbReference>
<evidence type="ECO:0008006" key="3">
    <source>
        <dbReference type="Google" id="ProtNLM"/>
    </source>
</evidence>
<accession>A0A7W8HKF0</accession>
<dbReference type="Gene3D" id="3.40.50.300">
    <property type="entry name" value="P-loop containing nucleotide triphosphate hydrolases"/>
    <property type="match status" value="1"/>
</dbReference>
<gene>
    <name evidence="1" type="ORF">HNQ70_003696</name>
</gene>
<dbReference type="RefSeq" id="WP_221302896.1">
    <property type="nucleotide sequence ID" value="NZ_BAABEW010000013.1"/>
</dbReference>
<name>A0A7W8HKF0_9BURK</name>
<dbReference type="EMBL" id="JACHGB010000008">
    <property type="protein sequence ID" value="MBB5273665.1"/>
    <property type="molecule type" value="Genomic_DNA"/>
</dbReference>